<proteinExistence type="predicted"/>
<evidence type="ECO:0000313" key="1">
    <source>
        <dbReference type="EMBL" id="KAE9405101.1"/>
    </source>
</evidence>
<evidence type="ECO:0000313" key="2">
    <source>
        <dbReference type="Proteomes" id="UP000799118"/>
    </source>
</evidence>
<keyword evidence="2" id="KW-1185">Reference proteome</keyword>
<organism evidence="1 2">
    <name type="scientific">Gymnopus androsaceus JB14</name>
    <dbReference type="NCBI Taxonomy" id="1447944"/>
    <lineage>
        <taxon>Eukaryota</taxon>
        <taxon>Fungi</taxon>
        <taxon>Dikarya</taxon>
        <taxon>Basidiomycota</taxon>
        <taxon>Agaricomycotina</taxon>
        <taxon>Agaricomycetes</taxon>
        <taxon>Agaricomycetidae</taxon>
        <taxon>Agaricales</taxon>
        <taxon>Marasmiineae</taxon>
        <taxon>Omphalotaceae</taxon>
        <taxon>Gymnopus</taxon>
    </lineage>
</organism>
<dbReference type="SUPFAM" id="SSF52047">
    <property type="entry name" value="RNI-like"/>
    <property type="match status" value="1"/>
</dbReference>
<dbReference type="AlphaFoldDB" id="A0A6A4I3R8"/>
<dbReference type="Proteomes" id="UP000799118">
    <property type="component" value="Unassembled WGS sequence"/>
</dbReference>
<reference evidence="1" key="1">
    <citation type="journal article" date="2019" name="Environ. Microbiol.">
        <title>Fungal ecological strategies reflected in gene transcription - a case study of two litter decomposers.</title>
        <authorList>
            <person name="Barbi F."/>
            <person name="Kohler A."/>
            <person name="Barry K."/>
            <person name="Baskaran P."/>
            <person name="Daum C."/>
            <person name="Fauchery L."/>
            <person name="Ihrmark K."/>
            <person name="Kuo A."/>
            <person name="LaButti K."/>
            <person name="Lipzen A."/>
            <person name="Morin E."/>
            <person name="Grigoriev I.V."/>
            <person name="Henrissat B."/>
            <person name="Lindahl B."/>
            <person name="Martin F."/>
        </authorList>
    </citation>
    <scope>NUCLEOTIDE SEQUENCE</scope>
    <source>
        <strain evidence="1">JB14</strain>
    </source>
</reference>
<dbReference type="Gene3D" id="3.80.10.10">
    <property type="entry name" value="Ribonuclease Inhibitor"/>
    <property type="match status" value="1"/>
</dbReference>
<gene>
    <name evidence="1" type="ORF">BT96DRAFT_1065660</name>
</gene>
<evidence type="ECO:0008006" key="3">
    <source>
        <dbReference type="Google" id="ProtNLM"/>
    </source>
</evidence>
<name>A0A6A4I3R8_9AGAR</name>
<protein>
    <recommendedName>
        <fullName evidence="3">F-box domain-containing protein</fullName>
    </recommendedName>
</protein>
<dbReference type="EMBL" id="ML769411">
    <property type="protein sequence ID" value="KAE9405101.1"/>
    <property type="molecule type" value="Genomic_DNA"/>
</dbReference>
<accession>A0A6A4I3R8</accession>
<sequence length="483" mass="54386">MLTNESVSTPALNLSQVCNVWRNVMFSRPSFWTHFSINLIHSPKMGRVLQPYEAHYKLTDTPMDLTIIADPGLEEGQEVGGVQPWGWGMWNSLVEQSHRWRKVTFSGNWRTFFCTLLDFTDSAALPFGGFPKLEELRLEWEPMSLEQQGIPAPFFHLFSNSPRLRILSVPEYQYWYPFPFGQLTTIDVLDGWSHRQVIHFLQHSPLIRTICLDAWQGYDYVDNDMTVYQSALTSVALLQRDGNECLALINCLRLPDLVSLHVHVDSSIDDEPGDWEKGISDLILRSACPLKHLTLDGGSLVSETDLISLCRLLPTLTHLSIQVEGNRCTFTDAFFTELTIVSGASIGSSSMPLPQCKESILPQLSYLVIRMEAGYPQLRGPLPSVEAILTMAQSRCPIPPGMSDYLLPASTARSESAPLQTFHFGLSAHHPPSDHDERSLSALRELHAEIPLLGDDWYVDYRGSIYNPVSAERYWDGHPGGKV</sequence>
<dbReference type="InterPro" id="IPR032675">
    <property type="entry name" value="LRR_dom_sf"/>
</dbReference>